<keyword evidence="2" id="KW-1185">Reference proteome</keyword>
<name>A0A097QS10_9EURY</name>
<evidence type="ECO:0000313" key="2">
    <source>
        <dbReference type="Proteomes" id="UP000029980"/>
    </source>
</evidence>
<dbReference type="OrthoDB" id="99027at2157"/>
<protein>
    <submittedName>
        <fullName evidence="1">Uncharacterized protein</fullName>
    </submittedName>
</protein>
<organism evidence="1 2">
    <name type="scientific">Thermococcus eurythermalis</name>
    <dbReference type="NCBI Taxonomy" id="1505907"/>
    <lineage>
        <taxon>Archaea</taxon>
        <taxon>Methanobacteriati</taxon>
        <taxon>Methanobacteriota</taxon>
        <taxon>Thermococci</taxon>
        <taxon>Thermococcales</taxon>
        <taxon>Thermococcaceae</taxon>
        <taxon>Thermococcus</taxon>
    </lineage>
</organism>
<dbReference type="AlphaFoldDB" id="A0A097QS10"/>
<dbReference type="GeneID" id="25152261"/>
<sequence length="195" mass="21929">MENSELIKILQLLAKAESEKPKLDDDLINKVIEKVLSDYRPKVALGKDGQLTISLPGNNVLSTLKEMGLDTNEQKRYLNAAMKKTLKILGEMVFNEKEPENEIEKKISETFNVPDLRVKAKLKRAYTLPVIDNIEVHPAEINVDGAELKYYLLKIEHLKDKKPVAINLIMTKGDLMKLYNAIGEVLSDGDVAQGN</sequence>
<gene>
    <name evidence="1" type="ORF">TEU_02285</name>
</gene>
<dbReference type="STRING" id="1505907.TEU_02285"/>
<dbReference type="KEGG" id="teu:TEU_02285"/>
<dbReference type="Proteomes" id="UP000029980">
    <property type="component" value="Chromosome"/>
</dbReference>
<dbReference type="HOGENOM" id="CLU_1393639_0_0_2"/>
<reference evidence="1 2" key="1">
    <citation type="journal article" date="2015" name="Int. J. Syst. Evol. Microbiol.">
        <title>Thermococcus eurythermalis sp. nov., a conditional piezophilic hyperthermophilic archaeon with a wide temperature range isolated from an oil-immersed chimney in the Guaymas Basin.</title>
        <authorList>
            <person name="Zhao W."/>
            <person name="Zeng X."/>
            <person name="Xiao X."/>
        </authorList>
    </citation>
    <scope>NUCLEOTIDE SEQUENCE [LARGE SCALE GENOMIC DNA]</scope>
    <source>
        <strain evidence="1 2">A501</strain>
    </source>
</reference>
<evidence type="ECO:0000313" key="1">
    <source>
        <dbReference type="EMBL" id="AIU69262.1"/>
    </source>
</evidence>
<dbReference type="EMBL" id="CP008887">
    <property type="protein sequence ID" value="AIU69262.1"/>
    <property type="molecule type" value="Genomic_DNA"/>
</dbReference>
<dbReference type="RefSeq" id="WP_050002240.1">
    <property type="nucleotide sequence ID" value="NZ_CP008887.1"/>
</dbReference>
<proteinExistence type="predicted"/>
<accession>A0A097QS10</accession>